<dbReference type="Pfam" id="PF13517">
    <property type="entry name" value="FG-GAP_3"/>
    <property type="match status" value="1"/>
</dbReference>
<evidence type="ECO:0000313" key="4">
    <source>
        <dbReference type="Proteomes" id="UP000646738"/>
    </source>
</evidence>
<comment type="caution">
    <text evidence="3">The sequence shown here is derived from an EMBL/GenBank/DDBJ whole genome shotgun (WGS) entry which is preliminary data.</text>
</comment>
<dbReference type="InterPro" id="IPR013517">
    <property type="entry name" value="FG-GAP"/>
</dbReference>
<evidence type="ECO:0008006" key="5">
    <source>
        <dbReference type="Google" id="ProtNLM"/>
    </source>
</evidence>
<gene>
    <name evidence="3" type="ORF">Srubr_38560</name>
</gene>
<feature type="compositionally biased region" description="Polar residues" evidence="2">
    <location>
        <begin position="168"/>
        <end position="196"/>
    </location>
</feature>
<name>A0ABQ3RDS4_STRRR</name>
<dbReference type="SUPFAM" id="SSF69318">
    <property type="entry name" value="Integrin alpha N-terminal domain"/>
    <property type="match status" value="1"/>
</dbReference>
<protein>
    <recommendedName>
        <fullName evidence="5">VCBS repeat protein</fullName>
    </recommendedName>
</protein>
<feature type="region of interest" description="Disordered" evidence="2">
    <location>
        <begin position="1"/>
        <end position="25"/>
    </location>
</feature>
<keyword evidence="1" id="KW-0732">Signal</keyword>
<dbReference type="Proteomes" id="UP000646738">
    <property type="component" value="Unassembled WGS sequence"/>
</dbReference>
<accession>A0ABQ3RDS4</accession>
<feature type="compositionally biased region" description="Polar residues" evidence="2">
    <location>
        <begin position="900"/>
        <end position="909"/>
    </location>
</feature>
<organism evidence="3 4">
    <name type="scientific">Streptomyces rubradiris</name>
    <name type="common">Streptomyces achromogenes subsp. rubradiris</name>
    <dbReference type="NCBI Taxonomy" id="285531"/>
    <lineage>
        <taxon>Bacteria</taxon>
        <taxon>Bacillati</taxon>
        <taxon>Actinomycetota</taxon>
        <taxon>Actinomycetes</taxon>
        <taxon>Kitasatosporales</taxon>
        <taxon>Streptomycetaceae</taxon>
        <taxon>Streptomyces</taxon>
    </lineage>
</organism>
<proteinExistence type="predicted"/>
<evidence type="ECO:0000256" key="2">
    <source>
        <dbReference type="SAM" id="MobiDB-lite"/>
    </source>
</evidence>
<feature type="region of interest" description="Disordered" evidence="2">
    <location>
        <begin position="554"/>
        <end position="574"/>
    </location>
</feature>
<dbReference type="InterPro" id="IPR028994">
    <property type="entry name" value="Integrin_alpha_N"/>
</dbReference>
<feature type="region of interest" description="Disordered" evidence="2">
    <location>
        <begin position="900"/>
        <end position="923"/>
    </location>
</feature>
<evidence type="ECO:0000313" key="3">
    <source>
        <dbReference type="EMBL" id="GHI54010.1"/>
    </source>
</evidence>
<reference evidence="4" key="1">
    <citation type="submission" date="2023-07" db="EMBL/GenBank/DDBJ databases">
        <title>Whole genome shotgun sequence of Streptomyces achromogenes subsp. rubradiris NBRC 14000.</title>
        <authorList>
            <person name="Komaki H."/>
            <person name="Tamura T."/>
        </authorList>
    </citation>
    <scope>NUCLEOTIDE SEQUENCE [LARGE SCALE GENOMIC DNA]</scope>
    <source>
        <strain evidence="4">NBRC 14000</strain>
    </source>
</reference>
<feature type="compositionally biased region" description="Polar residues" evidence="2">
    <location>
        <begin position="554"/>
        <end position="570"/>
    </location>
</feature>
<sequence>MAAKRTEDSEVYANPDGTYTENQHALPERVRKGNKLVPIDATLQLNSDGSLSTKATTVSVTFSGGGNGPLATVTRDGRSISLSWPTALPDPVVAADSVTYPDVLPDVDLKLQAGASGFAQLLVVKTPEAAKNSRLASLQYGMVADGVEVHADSNGNLTALNPAGQEVFTSPTPRMWDSTTAASPGAVSRTNAQGPQNEDEETGVPTGEFEPGYGAKQAAMDVTLTDTHLSITPDKELLTDPSTEFPVYIDPYVSGAREAWAIAYKKYPNSSFYNGVGWGGSGSSTTTARVGYENETNGLAESFFRMDSNKLWDTNKQIINSTFRIKNTWSWSCTDRIVQVGLTGGISSSTTWNNRPTWARTLSSVNESLGWGSNCPAGNLAFDVTSAAKDAASKKWSNITLGMRADNESDVYAWKKFDAHSAVLSTSYNTVPNPPTGLYTSPDSGKNCGISTPYTVLGNTDVTLGGRFTDSDGGTVKAHFLLWPTGHGGAANEVNSTVSTTSGTISKIVVSKTKLAALLKDAGIAGTGTFTWYARAEDGSATSAFSSECHFQFDSTRPSHPPTVTSTQFPDGSDGWPQDTSLVRTQGTFTLGSGGVNDVKKYEYWTDWDATVRTATPASLGGPTDARLTPTSAGPHFLYARSIDQGGNVSDRTAYLFYVNSPSIQDKPGDLNGDGNSDLYGVRSDGALWQYSGTGNGTLSAYTEAGSTNFKGASITHRGDWTDDGYEDLVALSGTDGSKTLQLYSNNGYGYACTTVGEQASTGACTTGRQELTVYDPGNSHWQDADQIIAIGDVDGPLDVDDDGSVDIPGFPDLLVKEGNLLWLYYGASSYHLDETYEPVLVGNGGWSDYDIIAPGDVDNNQYVDILARRRSTGTLYYYPGSGPSGEGLGNSTTRTQIGTGWTPTSRPLITSGGDADSDGKPDLWATSPDTGKGLYFYPAVTNAGHGTPTAVGTHGWLDFQTLS</sequence>
<feature type="region of interest" description="Disordered" evidence="2">
    <location>
        <begin position="168"/>
        <end position="212"/>
    </location>
</feature>
<dbReference type="EMBL" id="BNEA01000015">
    <property type="protein sequence ID" value="GHI54010.1"/>
    <property type="molecule type" value="Genomic_DNA"/>
</dbReference>
<keyword evidence="4" id="KW-1185">Reference proteome</keyword>
<dbReference type="Gene3D" id="2.115.10.10">
    <property type="entry name" value="Tachylectin 2"/>
    <property type="match status" value="1"/>
</dbReference>
<evidence type="ECO:0000256" key="1">
    <source>
        <dbReference type="ARBA" id="ARBA00022729"/>
    </source>
</evidence>